<dbReference type="InterPro" id="IPR045097">
    <property type="entry name" value="Thymidate_synth/dCMP_Mease"/>
</dbReference>
<proteinExistence type="predicted"/>
<dbReference type="Pfam" id="PF00303">
    <property type="entry name" value="Thymidylat_synt"/>
    <property type="match status" value="1"/>
</dbReference>
<evidence type="ECO:0000256" key="4">
    <source>
        <dbReference type="ARBA" id="ARBA00022679"/>
    </source>
</evidence>
<dbReference type="PANTHER" id="PTHR11548:SF2">
    <property type="entry name" value="THYMIDYLATE SYNTHASE"/>
    <property type="match status" value="1"/>
</dbReference>
<evidence type="ECO:0000256" key="2">
    <source>
        <dbReference type="ARBA" id="ARBA00015931"/>
    </source>
</evidence>
<dbReference type="InterPro" id="IPR023451">
    <property type="entry name" value="Thymidate_synth/dCMP_Mease_dom"/>
</dbReference>
<dbReference type="GO" id="GO:0005739">
    <property type="term" value="C:mitochondrion"/>
    <property type="evidence" value="ECO:0007669"/>
    <property type="project" value="TreeGrafter"/>
</dbReference>
<dbReference type="GO" id="GO:0032259">
    <property type="term" value="P:methylation"/>
    <property type="evidence" value="ECO:0007669"/>
    <property type="project" value="UniProtKB-KW"/>
</dbReference>
<dbReference type="GO" id="GO:0005829">
    <property type="term" value="C:cytosol"/>
    <property type="evidence" value="ECO:0007669"/>
    <property type="project" value="TreeGrafter"/>
</dbReference>
<dbReference type="GO" id="GO:0004799">
    <property type="term" value="F:thymidylate synthase activity"/>
    <property type="evidence" value="ECO:0007669"/>
    <property type="project" value="TreeGrafter"/>
</dbReference>
<dbReference type="GO" id="GO:0006231">
    <property type="term" value="P:dTMP biosynthetic process"/>
    <property type="evidence" value="ECO:0007669"/>
    <property type="project" value="TreeGrafter"/>
</dbReference>
<keyword evidence="3" id="KW-0489">Methyltransferase</keyword>
<dbReference type="EMBL" id="CAAALY010037922">
    <property type="protein sequence ID" value="VEL18643.1"/>
    <property type="molecule type" value="Genomic_DNA"/>
</dbReference>
<evidence type="ECO:0000313" key="7">
    <source>
        <dbReference type="Proteomes" id="UP000784294"/>
    </source>
</evidence>
<dbReference type="UniPathway" id="UPA00575"/>
<evidence type="ECO:0000313" key="6">
    <source>
        <dbReference type="EMBL" id="VEL18643.1"/>
    </source>
</evidence>
<evidence type="ECO:0000256" key="3">
    <source>
        <dbReference type="ARBA" id="ARBA00022603"/>
    </source>
</evidence>
<dbReference type="OrthoDB" id="766at2759"/>
<keyword evidence="7" id="KW-1185">Reference proteome</keyword>
<dbReference type="SUPFAM" id="SSF55831">
    <property type="entry name" value="Thymidylate synthase/dCMP hydroxymethylase"/>
    <property type="match status" value="1"/>
</dbReference>
<protein>
    <recommendedName>
        <fullName evidence="2">Thymidylate synthase</fullName>
    </recommendedName>
</protein>
<feature type="domain" description="Thymidylate synthase/dCMP hydroxymethylase" evidence="5">
    <location>
        <begin position="32"/>
        <end position="89"/>
    </location>
</feature>
<dbReference type="PANTHER" id="PTHR11548">
    <property type="entry name" value="THYMIDYLATE SYNTHASE 1"/>
    <property type="match status" value="1"/>
</dbReference>
<dbReference type="Gene3D" id="3.30.572.10">
    <property type="entry name" value="Thymidylate synthase/dCMP hydroxymethylase domain"/>
    <property type="match status" value="1"/>
</dbReference>
<name>A0A3S5A3A6_9PLAT</name>
<dbReference type="GO" id="GO:0006235">
    <property type="term" value="P:dTTP biosynthetic process"/>
    <property type="evidence" value="ECO:0007669"/>
    <property type="project" value="UniProtKB-UniPathway"/>
</dbReference>
<dbReference type="InterPro" id="IPR036926">
    <property type="entry name" value="Thymidate_synth/dCMP_Mease_sf"/>
</dbReference>
<dbReference type="Proteomes" id="UP000784294">
    <property type="component" value="Unassembled WGS sequence"/>
</dbReference>
<keyword evidence="4" id="KW-0808">Transferase</keyword>
<comment type="caution">
    <text evidence="6">The sequence shown here is derived from an EMBL/GenBank/DDBJ whole genome shotgun (WGS) entry which is preliminary data.</text>
</comment>
<comment type="pathway">
    <text evidence="1">Pyrimidine metabolism; dTTP biosynthesis.</text>
</comment>
<evidence type="ECO:0000259" key="5">
    <source>
        <dbReference type="Pfam" id="PF00303"/>
    </source>
</evidence>
<dbReference type="AlphaFoldDB" id="A0A3S5A3A6"/>
<accession>A0A3S5A3A6</accession>
<gene>
    <name evidence="6" type="ORF">PXEA_LOCUS12083</name>
</gene>
<reference evidence="6" key="1">
    <citation type="submission" date="2018-11" db="EMBL/GenBank/DDBJ databases">
        <authorList>
            <consortium name="Pathogen Informatics"/>
        </authorList>
    </citation>
    <scope>NUCLEOTIDE SEQUENCE</scope>
</reference>
<organism evidence="6 7">
    <name type="scientific">Protopolystoma xenopodis</name>
    <dbReference type="NCBI Taxonomy" id="117903"/>
    <lineage>
        <taxon>Eukaryota</taxon>
        <taxon>Metazoa</taxon>
        <taxon>Spiralia</taxon>
        <taxon>Lophotrochozoa</taxon>
        <taxon>Platyhelminthes</taxon>
        <taxon>Monogenea</taxon>
        <taxon>Polyopisthocotylea</taxon>
        <taxon>Polystomatidea</taxon>
        <taxon>Polystomatidae</taxon>
        <taxon>Protopolystoma</taxon>
    </lineage>
</organism>
<sequence length="102" mass="12208">MVFFTCLTKNRQLAILRQHYRKQGPIAYFVYHCDLGPVYGFQWRHSGAEYLDARTDYTGQGVDQLSEVIRLIRERPWDRRILIVAWNSKGNIVFFRFMYSLV</sequence>
<evidence type="ECO:0000256" key="1">
    <source>
        <dbReference type="ARBA" id="ARBA00004992"/>
    </source>
</evidence>